<name>A0A5J5JWP7_9ACTN</name>
<accession>A0A5J5JWP7</accession>
<proteinExistence type="predicted"/>
<evidence type="ECO:0000313" key="1">
    <source>
        <dbReference type="EMBL" id="KAA9375897.1"/>
    </source>
</evidence>
<reference evidence="1 2" key="1">
    <citation type="submission" date="2019-09" db="EMBL/GenBank/DDBJ databases">
        <title>Screening of Novel Bioactive Compounds from Soil-Associated.</title>
        <authorList>
            <person name="Gong X."/>
        </authorList>
    </citation>
    <scope>NUCLEOTIDE SEQUENCE [LARGE SCALE GENOMIC DNA]</scope>
    <source>
        <strain evidence="1 2">Gxj-6</strain>
    </source>
</reference>
<gene>
    <name evidence="1" type="ORF">F5972_24535</name>
</gene>
<organism evidence="1 2">
    <name type="scientific">Microbispora cellulosiformans</name>
    <dbReference type="NCBI Taxonomy" id="2614688"/>
    <lineage>
        <taxon>Bacteria</taxon>
        <taxon>Bacillati</taxon>
        <taxon>Actinomycetota</taxon>
        <taxon>Actinomycetes</taxon>
        <taxon>Streptosporangiales</taxon>
        <taxon>Streptosporangiaceae</taxon>
        <taxon>Microbispora</taxon>
    </lineage>
</organism>
<dbReference type="AlphaFoldDB" id="A0A5J5JWP7"/>
<comment type="caution">
    <text evidence="1">The sequence shown here is derived from an EMBL/GenBank/DDBJ whole genome shotgun (WGS) entry which is preliminary data.</text>
</comment>
<protein>
    <submittedName>
        <fullName evidence="1">Fe-S oxidoreductase</fullName>
    </submittedName>
</protein>
<sequence length="73" mass="7921">MLWVAIAIAGLVATAVAVALAVRRVLFLYRLATSGQPAPERVEYARENAGAEVRAQLVEVFGQRKLLKWTPSG</sequence>
<keyword evidence="2" id="KW-1185">Reference proteome</keyword>
<dbReference type="Proteomes" id="UP000327011">
    <property type="component" value="Unassembled WGS sequence"/>
</dbReference>
<dbReference type="EMBL" id="VYTZ01000009">
    <property type="protein sequence ID" value="KAA9375897.1"/>
    <property type="molecule type" value="Genomic_DNA"/>
</dbReference>
<feature type="non-terminal residue" evidence="1">
    <location>
        <position position="73"/>
    </location>
</feature>
<evidence type="ECO:0000313" key="2">
    <source>
        <dbReference type="Proteomes" id="UP000327011"/>
    </source>
</evidence>